<gene>
    <name evidence="2" type="ORF">JW886_07270</name>
</gene>
<proteinExistence type="predicted"/>
<protein>
    <submittedName>
        <fullName evidence="2">Amino acid decarboxylase</fullName>
    </submittedName>
</protein>
<sequence>MPEMKQFEASEDDFILTANLRVIGTDVVISIEGGTHPHVGAVTMLTASEKLTTHTFPSHDGRRHKDGALGENVAHILQDVLQGSATITAGVHFDGISWEGIQVCLELSKKLGMQLRTYLQAYEYGGSAPLYQKLPPKEQCSEK</sequence>
<evidence type="ECO:0000313" key="3">
    <source>
        <dbReference type="Proteomes" id="UP000663608"/>
    </source>
</evidence>
<dbReference type="Pfam" id="PF21758">
    <property type="entry name" value="PAC_bac"/>
    <property type="match status" value="1"/>
</dbReference>
<accession>A0AA45KGT3</accession>
<dbReference type="RefSeq" id="WP_205871710.1">
    <property type="nucleotide sequence ID" value="NZ_CP070872.1"/>
</dbReference>
<reference evidence="2 3" key="1">
    <citation type="submission" date="2021-02" db="EMBL/GenBank/DDBJ databases">
        <title>Complete genome sequence of Lactococcus lactis strain K_LL004.</title>
        <authorList>
            <person name="Kim H.B."/>
        </authorList>
    </citation>
    <scope>NUCLEOTIDE SEQUENCE [LARGE SCALE GENOMIC DNA]</scope>
    <source>
        <strain evidence="2 3">K_LL004</strain>
    </source>
</reference>
<organism evidence="2 3">
    <name type="scientific">Lactococcus taiwanensis</name>
    <dbReference type="NCBI Taxonomy" id="1151742"/>
    <lineage>
        <taxon>Bacteria</taxon>
        <taxon>Bacillati</taxon>
        <taxon>Bacillota</taxon>
        <taxon>Bacilli</taxon>
        <taxon>Lactobacillales</taxon>
        <taxon>Streptococcaceae</taxon>
        <taxon>Lactococcus</taxon>
    </lineage>
</organism>
<evidence type="ECO:0000313" key="2">
    <source>
        <dbReference type="EMBL" id="QSE76263.1"/>
    </source>
</evidence>
<evidence type="ECO:0000259" key="1">
    <source>
        <dbReference type="Pfam" id="PF21758"/>
    </source>
</evidence>
<keyword evidence="3" id="KW-1185">Reference proteome</keyword>
<dbReference type="AlphaFoldDB" id="A0AA45KGT3"/>
<dbReference type="Proteomes" id="UP000663608">
    <property type="component" value="Chromosome"/>
</dbReference>
<dbReference type="InterPro" id="IPR048844">
    <property type="entry name" value="LpdD_chaperone-like"/>
</dbReference>
<dbReference type="KEGG" id="lti:JW886_07270"/>
<name>A0AA45KGT3_9LACT</name>
<feature type="domain" description="Prenylated flavin chaperone LpdD-like" evidence="1">
    <location>
        <begin position="12"/>
        <end position="117"/>
    </location>
</feature>
<dbReference type="EMBL" id="CP070872">
    <property type="protein sequence ID" value="QSE76263.1"/>
    <property type="molecule type" value="Genomic_DNA"/>
</dbReference>